<accession>A0A833QUC6</accession>
<dbReference type="EMBL" id="SWLB01000011">
    <property type="protein sequence ID" value="KAF3332845.1"/>
    <property type="molecule type" value="Genomic_DNA"/>
</dbReference>
<name>A0A833QUC6_9POAL</name>
<proteinExistence type="predicted"/>
<evidence type="ECO:0000313" key="2">
    <source>
        <dbReference type="Proteomes" id="UP000623129"/>
    </source>
</evidence>
<gene>
    <name evidence="1" type="ORF">FCM35_KLT02422</name>
</gene>
<dbReference type="Proteomes" id="UP000623129">
    <property type="component" value="Unassembled WGS sequence"/>
</dbReference>
<sequence length="184" mass="21334">MTRTPRYCNFYFTCSIDLAFQKIFKELQSSITWDLNRSDAQRILKEAFTKYKDLPPHILELAVQDILALKKSEQTSKEWVSLCTKFWQEAVTKKRDSMEVLIEIIEKDVALFPFIKNANKDHMLRTLDNVNKYINSATKGEYSKEELIGRCFGPEGPLSMLIPDTNADYIEEKMQIAAKLGSHK</sequence>
<dbReference type="AlphaFoldDB" id="A0A833QUC6"/>
<protein>
    <submittedName>
        <fullName evidence="1">Uncharacterized protein</fullName>
    </submittedName>
</protein>
<keyword evidence="2" id="KW-1185">Reference proteome</keyword>
<comment type="caution">
    <text evidence="1">The sequence shown here is derived from an EMBL/GenBank/DDBJ whole genome shotgun (WGS) entry which is preliminary data.</text>
</comment>
<evidence type="ECO:0000313" key="1">
    <source>
        <dbReference type="EMBL" id="KAF3332845.1"/>
    </source>
</evidence>
<reference evidence="1" key="1">
    <citation type="submission" date="2020-01" db="EMBL/GenBank/DDBJ databases">
        <title>Genome sequence of Kobresia littledalei, the first chromosome-level genome in the family Cyperaceae.</title>
        <authorList>
            <person name="Qu G."/>
        </authorList>
    </citation>
    <scope>NUCLEOTIDE SEQUENCE</scope>
    <source>
        <strain evidence="1">C.B.Clarke</strain>
        <tissue evidence="1">Leaf</tissue>
    </source>
</reference>
<organism evidence="1 2">
    <name type="scientific">Carex littledalei</name>
    <dbReference type="NCBI Taxonomy" id="544730"/>
    <lineage>
        <taxon>Eukaryota</taxon>
        <taxon>Viridiplantae</taxon>
        <taxon>Streptophyta</taxon>
        <taxon>Embryophyta</taxon>
        <taxon>Tracheophyta</taxon>
        <taxon>Spermatophyta</taxon>
        <taxon>Magnoliopsida</taxon>
        <taxon>Liliopsida</taxon>
        <taxon>Poales</taxon>
        <taxon>Cyperaceae</taxon>
        <taxon>Cyperoideae</taxon>
        <taxon>Cariceae</taxon>
        <taxon>Carex</taxon>
        <taxon>Carex subgen. Euthyceras</taxon>
    </lineage>
</organism>